<dbReference type="InterPro" id="IPR013783">
    <property type="entry name" value="Ig-like_fold"/>
</dbReference>
<keyword evidence="3" id="KW-0812">Transmembrane</keyword>
<dbReference type="SMART" id="SM00406">
    <property type="entry name" value="IGv"/>
    <property type="match status" value="3"/>
</dbReference>
<dbReference type="GeneID" id="115819310"/>
<dbReference type="OrthoDB" id="9898017at2759"/>
<evidence type="ECO:0000256" key="1">
    <source>
        <dbReference type="ARBA" id="ARBA00004251"/>
    </source>
</evidence>
<dbReference type="GO" id="GO:0042130">
    <property type="term" value="P:negative regulation of T cell proliferation"/>
    <property type="evidence" value="ECO:0007669"/>
    <property type="project" value="TreeGrafter"/>
</dbReference>
<keyword evidence="12" id="KW-1185">Reference proteome</keyword>
<dbReference type="PANTHER" id="PTHR25466">
    <property type="entry name" value="T-LYMPHOCYTE ACTIVATION ANTIGEN"/>
    <property type="match status" value="1"/>
</dbReference>
<dbReference type="GO" id="GO:0042102">
    <property type="term" value="P:positive regulation of T cell proliferation"/>
    <property type="evidence" value="ECO:0007669"/>
    <property type="project" value="TreeGrafter"/>
</dbReference>
<dbReference type="InterPro" id="IPR007110">
    <property type="entry name" value="Ig-like_dom"/>
</dbReference>
<evidence type="ECO:0000313" key="13">
    <source>
        <dbReference type="RefSeq" id="XP_030638731.1"/>
    </source>
</evidence>
<evidence type="ECO:0000256" key="5">
    <source>
        <dbReference type="ARBA" id="ARBA00022989"/>
    </source>
</evidence>
<accession>A0A6J2W5T6</accession>
<dbReference type="InParanoid" id="A0A6J2W5T6"/>
<dbReference type="PANTHER" id="PTHR25466:SF14">
    <property type="entry name" value="BUTYROPHILIN SUBFAMILY 2 MEMBER A2-LIKE-RELATED"/>
    <property type="match status" value="1"/>
</dbReference>
<evidence type="ECO:0000256" key="10">
    <source>
        <dbReference type="ARBA" id="ARBA00023319"/>
    </source>
</evidence>
<keyword evidence="9" id="KW-0325">Glycoprotein</keyword>
<evidence type="ECO:0000313" key="12">
    <source>
        <dbReference type="Proteomes" id="UP000504632"/>
    </source>
</evidence>
<dbReference type="RefSeq" id="XP_030638731.1">
    <property type="nucleotide sequence ID" value="XM_030782871.1"/>
</dbReference>
<dbReference type="InterPro" id="IPR051713">
    <property type="entry name" value="T-cell_Activation_Regulation"/>
</dbReference>
<dbReference type="GO" id="GO:0031295">
    <property type="term" value="P:T cell costimulation"/>
    <property type="evidence" value="ECO:0007669"/>
    <property type="project" value="TreeGrafter"/>
</dbReference>
<evidence type="ECO:0000256" key="2">
    <source>
        <dbReference type="ARBA" id="ARBA00022475"/>
    </source>
</evidence>
<dbReference type="Pfam" id="PF07686">
    <property type="entry name" value="V-set"/>
    <property type="match status" value="3"/>
</dbReference>
<dbReference type="Proteomes" id="UP000504632">
    <property type="component" value="Chromosome 8"/>
</dbReference>
<dbReference type="SUPFAM" id="SSF48726">
    <property type="entry name" value="Immunoglobulin"/>
    <property type="match status" value="4"/>
</dbReference>
<keyword evidence="7" id="KW-1015">Disulfide bond</keyword>
<dbReference type="GO" id="GO:0006955">
    <property type="term" value="P:immune response"/>
    <property type="evidence" value="ECO:0007669"/>
    <property type="project" value="TreeGrafter"/>
</dbReference>
<dbReference type="AlphaFoldDB" id="A0A6J2W5T6"/>
<keyword evidence="2" id="KW-1003">Cell membrane</keyword>
<dbReference type="InterPro" id="IPR013106">
    <property type="entry name" value="Ig_V-set"/>
</dbReference>
<dbReference type="GO" id="GO:0007166">
    <property type="term" value="P:cell surface receptor signaling pathway"/>
    <property type="evidence" value="ECO:0007669"/>
    <property type="project" value="TreeGrafter"/>
</dbReference>
<keyword evidence="6" id="KW-0472">Membrane</keyword>
<dbReference type="FunFam" id="2.60.40.10:FF:000142">
    <property type="entry name" value="V-set domain-containing T-cell activation inhibitor 1"/>
    <property type="match status" value="1"/>
</dbReference>
<comment type="subcellular location">
    <subcellularLocation>
        <location evidence="1">Cell membrane</location>
        <topology evidence="1">Single-pass type I membrane protein</topology>
    </subcellularLocation>
</comment>
<sequence length="485" mass="54403">MKVFWRSHDSKNVYDIIAGSASLTGQHPEFRGRTETFPDEYTNGNFSLLLKNLSLSDGGMYFCFIPPLDADFQIELQVTVVLETVTGMRGGSVILPCTHSDGVLYKDDVKVFWRSYDSKKVYDIVAGSASLIGQHPEFRGRTETFPEEYTNGNFSLLLKNVELTDGGTYFCFIPPLSTEFQIELQVTVVLDTVTGVRGGSVILPCTYTHGVLYRDDMKVFWRSHDDKIVYDIISGSPSLTGQHPEFRGRTETFPDKYTNGNFSLLLKNVDLIDGGMYFCFIPPLSAEFQIELQVTVVLDTVTGVRGGSVILPCTYTHGVLYRDDMKVFWRSHDDKIVYDIISGSPSLTGQHPEFRGRTETFPDKYTNGNFSLLLKNVDLIDGGMTTGVVLKYDTSRPAGDLIIKDGDVCLTPEEFWTLGLSQSMDSNRMLSGNELSKWLDRFLNRSAFRVPVYLVSEAQQDAPHFHFEGLRKTTPTAFVIECSSS</sequence>
<evidence type="ECO:0000256" key="8">
    <source>
        <dbReference type="ARBA" id="ARBA00023170"/>
    </source>
</evidence>
<gene>
    <name evidence="13" type="primary">LOC115819310</name>
</gene>
<evidence type="ECO:0000256" key="7">
    <source>
        <dbReference type="ARBA" id="ARBA00023157"/>
    </source>
</evidence>
<evidence type="ECO:0000256" key="4">
    <source>
        <dbReference type="ARBA" id="ARBA00022729"/>
    </source>
</evidence>
<evidence type="ECO:0000259" key="11">
    <source>
        <dbReference type="PROSITE" id="PS50835"/>
    </source>
</evidence>
<name>A0A6J2W5T6_CHACN</name>
<proteinExistence type="predicted"/>
<evidence type="ECO:0000256" key="6">
    <source>
        <dbReference type="ARBA" id="ARBA00023136"/>
    </source>
</evidence>
<keyword evidence="10" id="KW-0393">Immunoglobulin domain</keyword>
<dbReference type="Gene3D" id="2.60.40.10">
    <property type="entry name" value="Immunoglobulins"/>
    <property type="match status" value="4"/>
</dbReference>
<dbReference type="SMART" id="SM00409">
    <property type="entry name" value="IG"/>
    <property type="match status" value="4"/>
</dbReference>
<keyword evidence="8" id="KW-0675">Receptor</keyword>
<dbReference type="InterPro" id="IPR003599">
    <property type="entry name" value="Ig_sub"/>
</dbReference>
<evidence type="ECO:0000256" key="3">
    <source>
        <dbReference type="ARBA" id="ARBA00022692"/>
    </source>
</evidence>
<dbReference type="PROSITE" id="PS50835">
    <property type="entry name" value="IG_LIKE"/>
    <property type="match status" value="2"/>
</dbReference>
<evidence type="ECO:0000256" key="9">
    <source>
        <dbReference type="ARBA" id="ARBA00023180"/>
    </source>
</evidence>
<feature type="domain" description="Ig-like" evidence="11">
    <location>
        <begin position="66"/>
        <end position="187"/>
    </location>
</feature>
<protein>
    <submittedName>
        <fullName evidence="13">CD276 antigen-like</fullName>
    </submittedName>
</protein>
<reference evidence="13" key="1">
    <citation type="submission" date="2025-08" db="UniProtKB">
        <authorList>
            <consortium name="RefSeq"/>
        </authorList>
    </citation>
    <scope>IDENTIFICATION</scope>
</reference>
<keyword evidence="4" id="KW-0732">Signal</keyword>
<organism evidence="12 13">
    <name type="scientific">Chanos chanos</name>
    <name type="common">Milkfish</name>
    <name type="synonym">Mugil chanos</name>
    <dbReference type="NCBI Taxonomy" id="29144"/>
    <lineage>
        <taxon>Eukaryota</taxon>
        <taxon>Metazoa</taxon>
        <taxon>Chordata</taxon>
        <taxon>Craniata</taxon>
        <taxon>Vertebrata</taxon>
        <taxon>Euteleostomi</taxon>
        <taxon>Actinopterygii</taxon>
        <taxon>Neopterygii</taxon>
        <taxon>Teleostei</taxon>
        <taxon>Ostariophysi</taxon>
        <taxon>Gonorynchiformes</taxon>
        <taxon>Chanidae</taxon>
        <taxon>Chanos</taxon>
    </lineage>
</organism>
<keyword evidence="5" id="KW-1133">Transmembrane helix</keyword>
<dbReference type="GO" id="GO:0009897">
    <property type="term" value="C:external side of plasma membrane"/>
    <property type="evidence" value="ECO:0007669"/>
    <property type="project" value="TreeGrafter"/>
</dbReference>
<dbReference type="InterPro" id="IPR036179">
    <property type="entry name" value="Ig-like_dom_sf"/>
</dbReference>
<dbReference type="GO" id="GO:0071222">
    <property type="term" value="P:cellular response to lipopolysaccharide"/>
    <property type="evidence" value="ECO:0007669"/>
    <property type="project" value="TreeGrafter"/>
</dbReference>
<feature type="domain" description="Ig-like" evidence="11">
    <location>
        <begin position="198"/>
        <end position="295"/>
    </location>
</feature>